<accession>A0A7J5DYH5</accession>
<dbReference type="Proteomes" id="UP000449906">
    <property type="component" value="Unassembled WGS sequence"/>
</dbReference>
<sequence>MTTFDQELTGRYVAAGGDRPDLDARRVARAVFVRDTVRALYNADKKFGIDPADNGSLAELVDAAEEHLEHIANDVSQHSVMAPPNTGGETA</sequence>
<evidence type="ECO:0000313" key="1">
    <source>
        <dbReference type="EMBL" id="KAB2810943.1"/>
    </source>
</evidence>
<organism evidence="1 2">
    <name type="scientific">Nocardioides simplex</name>
    <name type="common">Arthrobacter simplex</name>
    <dbReference type="NCBI Taxonomy" id="2045"/>
    <lineage>
        <taxon>Bacteria</taxon>
        <taxon>Bacillati</taxon>
        <taxon>Actinomycetota</taxon>
        <taxon>Actinomycetes</taxon>
        <taxon>Propionibacteriales</taxon>
        <taxon>Nocardioidaceae</taxon>
        <taxon>Pimelobacter</taxon>
    </lineage>
</organism>
<name>A0A7J5DYH5_NOCSI</name>
<reference evidence="1 2" key="1">
    <citation type="submission" date="2019-09" db="EMBL/GenBank/DDBJ databases">
        <title>Pimelobacter sp. isolated from Paulinella.</title>
        <authorList>
            <person name="Jeong S.E."/>
        </authorList>
    </citation>
    <scope>NUCLEOTIDE SEQUENCE [LARGE SCALE GENOMIC DNA]</scope>
    <source>
        <strain evidence="1 2">Pch-N</strain>
    </source>
</reference>
<dbReference type="EMBL" id="WBVM01000001">
    <property type="protein sequence ID" value="KAB2810943.1"/>
    <property type="molecule type" value="Genomic_DNA"/>
</dbReference>
<protein>
    <submittedName>
        <fullName evidence="1">Uncharacterized protein</fullName>
    </submittedName>
</protein>
<dbReference type="AlphaFoldDB" id="A0A7J5DYH5"/>
<proteinExistence type="predicted"/>
<dbReference type="RefSeq" id="WP_151578500.1">
    <property type="nucleotide sequence ID" value="NZ_WBVM01000001.1"/>
</dbReference>
<gene>
    <name evidence="1" type="ORF">F9L07_03105</name>
</gene>
<evidence type="ECO:0000313" key="2">
    <source>
        <dbReference type="Proteomes" id="UP000449906"/>
    </source>
</evidence>
<comment type="caution">
    <text evidence="1">The sequence shown here is derived from an EMBL/GenBank/DDBJ whole genome shotgun (WGS) entry which is preliminary data.</text>
</comment>